<dbReference type="PANTHER" id="PTHR46546">
    <property type="entry name" value="SHEWANELLA-LIKE PROTEIN PHOSPHATASE 1"/>
    <property type="match status" value="1"/>
</dbReference>
<dbReference type="GO" id="GO:0016787">
    <property type="term" value="F:hydrolase activity"/>
    <property type="evidence" value="ECO:0007669"/>
    <property type="project" value="InterPro"/>
</dbReference>
<dbReference type="EMBL" id="MN740465">
    <property type="protein sequence ID" value="QHU27930.1"/>
    <property type="molecule type" value="Genomic_DNA"/>
</dbReference>
<sequence>MYINYYYYYYYIIINMDSKDSSNDIRGGPGGPEDIVYEYPQPERLVVIGDIHGDIKRFKNILIDAKIINENIEWIAEPKNTIVIQMGDQIDSLNRTTDVDWEVIEDIEMITFTNILDKLAIAKGGRLISIIGNHEFMNTLGNYSYVSNNSIANNVKRRRELFKPGGQISAILGNRPIVVKIGNMLFCHAGLKISHLIILNIYKKDLGYVNKLWRQFAITNNISGTEDSDIFSRIILSDDGILWTRALDNSEEMEIMLRSLGCKYMFIGHNVVDGIKFVNNLLFYTDTGISRAFGNSSYQYIDIANFNVSIKTVSI</sequence>
<reference evidence="2" key="1">
    <citation type="journal article" date="2020" name="Nature">
        <title>Giant virus diversity and host interactions through global metagenomics.</title>
        <authorList>
            <person name="Schulz F."/>
            <person name="Roux S."/>
            <person name="Paez-Espino D."/>
            <person name="Jungbluth S."/>
            <person name="Walsh D.A."/>
            <person name="Denef V.J."/>
            <person name="McMahon K.D."/>
            <person name="Konstantinidis K.T."/>
            <person name="Eloe-Fadrosh E.A."/>
            <person name="Kyrpides N.C."/>
            <person name="Woyke T."/>
        </authorList>
    </citation>
    <scope>NUCLEOTIDE SEQUENCE</scope>
    <source>
        <strain evidence="2">GVMAG-M-3300027769-26</strain>
    </source>
</reference>
<dbReference type="AlphaFoldDB" id="A0A6C0LC74"/>
<protein>
    <recommendedName>
        <fullName evidence="1">Calcineurin-like phosphoesterase domain-containing protein</fullName>
    </recommendedName>
</protein>
<dbReference type="SUPFAM" id="SSF56300">
    <property type="entry name" value="Metallo-dependent phosphatases"/>
    <property type="match status" value="1"/>
</dbReference>
<dbReference type="InterPro" id="IPR029052">
    <property type="entry name" value="Metallo-depent_PP-like"/>
</dbReference>
<organism evidence="2">
    <name type="scientific">viral metagenome</name>
    <dbReference type="NCBI Taxonomy" id="1070528"/>
    <lineage>
        <taxon>unclassified sequences</taxon>
        <taxon>metagenomes</taxon>
        <taxon>organismal metagenomes</taxon>
    </lineage>
</organism>
<proteinExistence type="predicted"/>
<dbReference type="Gene3D" id="3.60.21.10">
    <property type="match status" value="1"/>
</dbReference>
<feature type="domain" description="Calcineurin-like phosphoesterase" evidence="1">
    <location>
        <begin position="44"/>
        <end position="271"/>
    </location>
</feature>
<accession>A0A6C0LC74</accession>
<dbReference type="Pfam" id="PF00149">
    <property type="entry name" value="Metallophos"/>
    <property type="match status" value="1"/>
</dbReference>
<evidence type="ECO:0000259" key="1">
    <source>
        <dbReference type="Pfam" id="PF00149"/>
    </source>
</evidence>
<dbReference type="InterPro" id="IPR004843">
    <property type="entry name" value="Calcineurin-like_PHP"/>
</dbReference>
<evidence type="ECO:0000313" key="2">
    <source>
        <dbReference type="EMBL" id="QHU27930.1"/>
    </source>
</evidence>
<name>A0A6C0LC74_9ZZZZ</name>
<dbReference type="PANTHER" id="PTHR46546:SF4">
    <property type="entry name" value="SHEWANELLA-LIKE PROTEIN PHOSPHATASE 1"/>
    <property type="match status" value="1"/>
</dbReference>